<keyword evidence="3" id="KW-1185">Reference proteome</keyword>
<dbReference type="EMBL" id="CAJNIZ010043072">
    <property type="protein sequence ID" value="CAE7648845.1"/>
    <property type="molecule type" value="Genomic_DNA"/>
</dbReference>
<dbReference type="AlphaFoldDB" id="A0A812VXY5"/>
<comment type="caution">
    <text evidence="2">The sequence shown here is derived from an EMBL/GenBank/DDBJ whole genome shotgun (WGS) entry which is preliminary data.</text>
</comment>
<name>A0A812VXY5_SYMPI</name>
<organism evidence="2 3">
    <name type="scientific">Symbiodinium pilosum</name>
    <name type="common">Dinoflagellate</name>
    <dbReference type="NCBI Taxonomy" id="2952"/>
    <lineage>
        <taxon>Eukaryota</taxon>
        <taxon>Sar</taxon>
        <taxon>Alveolata</taxon>
        <taxon>Dinophyceae</taxon>
        <taxon>Suessiales</taxon>
        <taxon>Symbiodiniaceae</taxon>
        <taxon>Symbiodinium</taxon>
    </lineage>
</organism>
<evidence type="ECO:0000256" key="1">
    <source>
        <dbReference type="SAM" id="MobiDB-lite"/>
    </source>
</evidence>
<feature type="compositionally biased region" description="Low complexity" evidence="1">
    <location>
        <begin position="21"/>
        <end position="31"/>
    </location>
</feature>
<reference evidence="2" key="1">
    <citation type="submission" date="2021-02" db="EMBL/GenBank/DDBJ databases">
        <authorList>
            <person name="Dougan E. K."/>
            <person name="Rhodes N."/>
            <person name="Thang M."/>
            <person name="Chan C."/>
        </authorList>
    </citation>
    <scope>NUCLEOTIDE SEQUENCE</scope>
</reference>
<dbReference type="Proteomes" id="UP000649617">
    <property type="component" value="Unassembled WGS sequence"/>
</dbReference>
<evidence type="ECO:0000313" key="3">
    <source>
        <dbReference type="Proteomes" id="UP000649617"/>
    </source>
</evidence>
<feature type="region of interest" description="Disordered" evidence="1">
    <location>
        <begin position="1"/>
        <end position="31"/>
    </location>
</feature>
<accession>A0A812VXY5</accession>
<sequence>MAVSDEDDLPPPLEATRRRAPAAPAEKQPQAGGLRVSVGLLQRLYRGLDTRLEVHCEVWKYLRNLHSWAFVLLPSQGGRDVEEVQEKNEVAEALMEKAPSATLDLHLYCKNRGVEKQQLYHQANESYYSGLRDI</sequence>
<evidence type="ECO:0000313" key="2">
    <source>
        <dbReference type="EMBL" id="CAE7648845.1"/>
    </source>
</evidence>
<gene>
    <name evidence="2" type="ORF">SPIL2461_LOCUS17281</name>
</gene>
<proteinExistence type="predicted"/>
<protein>
    <submittedName>
        <fullName evidence="2">Uncharacterized protein</fullName>
    </submittedName>
</protein>